<protein>
    <submittedName>
        <fullName evidence="1">Uncharacterized protein</fullName>
    </submittedName>
</protein>
<reference evidence="1" key="1">
    <citation type="journal article" date="2021" name="Genome Biol. Evol.">
        <title>The assembled and annotated genome of the fairy-ring fungus Marasmius oreades.</title>
        <authorList>
            <person name="Hiltunen M."/>
            <person name="Ament-Velasquez S.L."/>
            <person name="Johannesson H."/>
        </authorList>
    </citation>
    <scope>NUCLEOTIDE SEQUENCE</scope>
    <source>
        <strain evidence="1">03SP1</strain>
    </source>
</reference>
<dbReference type="KEGG" id="more:E1B28_000768"/>
<dbReference type="Proteomes" id="UP001049176">
    <property type="component" value="Chromosome 1"/>
</dbReference>
<gene>
    <name evidence="1" type="ORF">E1B28_000768</name>
</gene>
<proteinExistence type="predicted"/>
<sequence>MAMACGFRCLPSSGAIRSLDGIELHRIKPRAPFSLRSPMERFPRQLVLNNSDAQIFSPGLSASPGSAFLIPFILEVAQPSSEASILTFLQLHDPHLVSCSYVRCAWFFVALFSILREEMVRWGRHGNYIALSEAWRDFLSSRRQRIYEQVVVRSVELVETDLCRADITKSPSRKDAQAAAEALILQICRMTGERPSSRGKVQLLLLFDDASVLEASEYTIIVTSHLFIHLPVMFLHISPPWKGGPSERTEEDVKDLGHYLSAEALVPLPLDMPLDIRTNHLWEFLSGRMIWNGIHYDSVSILHARVPPKHGEQTVARSKATEPTILDDGEANPFRMIIDSREESIIDKIGGSTRVDCEVVEFPSTPTRLLDFLEMIFGAEQMSQLSKSTVTELPMFGYVFRNAWVHFTHVVRPDDNQEQQMMSLGSKLESALSQQAALVDSWRRMLIPVFSGSSAQAVRREIATSAVVISFGDVNNELELESLPDLLPQLFIQLHEGLGSAIRVETRRTSSNGAFGYQITACRLRITGLFDATQ</sequence>
<name>A0A9P8AEY7_9AGAR</name>
<dbReference type="EMBL" id="CM032181">
    <property type="protein sequence ID" value="KAG7098865.1"/>
    <property type="molecule type" value="Genomic_DNA"/>
</dbReference>
<dbReference type="OrthoDB" id="2867234at2759"/>
<dbReference type="AlphaFoldDB" id="A0A9P8AEY7"/>
<dbReference type="GeneID" id="66069844"/>
<comment type="caution">
    <text evidence="1">The sequence shown here is derived from an EMBL/GenBank/DDBJ whole genome shotgun (WGS) entry which is preliminary data.</text>
</comment>
<accession>A0A9P8AEY7</accession>
<dbReference type="RefSeq" id="XP_043015335.1">
    <property type="nucleotide sequence ID" value="XM_043146632.1"/>
</dbReference>
<keyword evidence="2" id="KW-1185">Reference proteome</keyword>
<evidence type="ECO:0000313" key="1">
    <source>
        <dbReference type="EMBL" id="KAG7098865.1"/>
    </source>
</evidence>
<organism evidence="1 2">
    <name type="scientific">Marasmius oreades</name>
    <name type="common">fairy-ring Marasmius</name>
    <dbReference type="NCBI Taxonomy" id="181124"/>
    <lineage>
        <taxon>Eukaryota</taxon>
        <taxon>Fungi</taxon>
        <taxon>Dikarya</taxon>
        <taxon>Basidiomycota</taxon>
        <taxon>Agaricomycotina</taxon>
        <taxon>Agaricomycetes</taxon>
        <taxon>Agaricomycetidae</taxon>
        <taxon>Agaricales</taxon>
        <taxon>Marasmiineae</taxon>
        <taxon>Marasmiaceae</taxon>
        <taxon>Marasmius</taxon>
    </lineage>
</organism>
<evidence type="ECO:0000313" key="2">
    <source>
        <dbReference type="Proteomes" id="UP001049176"/>
    </source>
</evidence>